<evidence type="ECO:0000313" key="2">
    <source>
        <dbReference type="EMBL" id="CAL4994593.1"/>
    </source>
</evidence>
<dbReference type="SUPFAM" id="SSF81383">
    <property type="entry name" value="F-box domain"/>
    <property type="match status" value="1"/>
</dbReference>
<evidence type="ECO:0000313" key="3">
    <source>
        <dbReference type="Proteomes" id="UP001497457"/>
    </source>
</evidence>
<accession>A0ABC9BBA7</accession>
<dbReference type="EMBL" id="OZ075134">
    <property type="protein sequence ID" value="CAL4994593.1"/>
    <property type="molecule type" value="Genomic_DNA"/>
</dbReference>
<dbReference type="PANTHER" id="PTHR34223:SF107">
    <property type="entry name" value="F-BOX DOMAIN-CONTAINING PROTEIN"/>
    <property type="match status" value="1"/>
</dbReference>
<sequence length="338" mass="38147">MLPGESSRTVVPPAAGSGGSLDALPDCILEHIIGFLHSPEAVRTSVVAHRWRHLWRSAPSLRVGCSGNGARPPPINELREFVDRQLLLREGSPLDTCDIRLGEFQRHDFPLLNSWVQQAISCKAKVPRLYMRGSWYLVLDNVPVVSKYLTRLELYGVSVHTRFLDISSCPALEYLQEQDTSDCLCRLSANSCGEGVNSCVLFNGLSKAKSLELICSPSHKFFRILFIWDLRLCPVFSNLKTLLLNEYWCMPDDFSALLRILELSPVLEELTLELFSEGPNYEVEMNGSISPVERSATISEHLNIVEVKCHAVDERVHKVFKILCTLNICFIQFFTQTH</sequence>
<dbReference type="AlphaFoldDB" id="A0ABC9BBA7"/>
<dbReference type="InterPro" id="IPR001810">
    <property type="entry name" value="F-box_dom"/>
</dbReference>
<reference evidence="3" key="1">
    <citation type="submission" date="2024-06" db="EMBL/GenBank/DDBJ databases">
        <authorList>
            <person name="Ryan C."/>
        </authorList>
    </citation>
    <scope>NUCLEOTIDE SEQUENCE [LARGE SCALE GENOMIC DNA]</scope>
</reference>
<dbReference type="Gene3D" id="1.20.1280.50">
    <property type="match status" value="1"/>
</dbReference>
<proteinExistence type="predicted"/>
<dbReference type="Pfam" id="PF00646">
    <property type="entry name" value="F-box"/>
    <property type="match status" value="1"/>
</dbReference>
<protein>
    <recommendedName>
        <fullName evidence="1">F-box domain-containing protein</fullName>
    </recommendedName>
</protein>
<dbReference type="Proteomes" id="UP001497457">
    <property type="component" value="Chromosome 24b"/>
</dbReference>
<organism evidence="2 3">
    <name type="scientific">Urochloa decumbens</name>
    <dbReference type="NCBI Taxonomy" id="240449"/>
    <lineage>
        <taxon>Eukaryota</taxon>
        <taxon>Viridiplantae</taxon>
        <taxon>Streptophyta</taxon>
        <taxon>Embryophyta</taxon>
        <taxon>Tracheophyta</taxon>
        <taxon>Spermatophyta</taxon>
        <taxon>Magnoliopsida</taxon>
        <taxon>Liliopsida</taxon>
        <taxon>Poales</taxon>
        <taxon>Poaceae</taxon>
        <taxon>PACMAD clade</taxon>
        <taxon>Panicoideae</taxon>
        <taxon>Panicodae</taxon>
        <taxon>Paniceae</taxon>
        <taxon>Melinidinae</taxon>
        <taxon>Urochloa</taxon>
    </lineage>
</organism>
<keyword evidence="3" id="KW-1185">Reference proteome</keyword>
<dbReference type="PANTHER" id="PTHR34223">
    <property type="entry name" value="OS11G0201299 PROTEIN"/>
    <property type="match status" value="1"/>
</dbReference>
<dbReference type="InterPro" id="IPR053197">
    <property type="entry name" value="F-box_SCFL_complex_component"/>
</dbReference>
<feature type="domain" description="F-box" evidence="1">
    <location>
        <begin position="22"/>
        <end position="59"/>
    </location>
</feature>
<reference evidence="2 3" key="2">
    <citation type="submission" date="2024-10" db="EMBL/GenBank/DDBJ databases">
        <authorList>
            <person name="Ryan C."/>
        </authorList>
    </citation>
    <scope>NUCLEOTIDE SEQUENCE [LARGE SCALE GENOMIC DNA]</scope>
</reference>
<name>A0ABC9BBA7_9POAL</name>
<gene>
    <name evidence="2" type="ORF">URODEC1_LOCUS61992</name>
</gene>
<dbReference type="InterPro" id="IPR053781">
    <property type="entry name" value="F-box_AtFBL13-like"/>
</dbReference>
<evidence type="ECO:0000259" key="1">
    <source>
        <dbReference type="Pfam" id="PF00646"/>
    </source>
</evidence>
<dbReference type="InterPro" id="IPR036047">
    <property type="entry name" value="F-box-like_dom_sf"/>
</dbReference>
<dbReference type="CDD" id="cd22160">
    <property type="entry name" value="F-box_AtFBL13-like"/>
    <property type="match status" value="1"/>
</dbReference>